<name>A0AA35LBX2_9SAUR</name>
<gene>
    <name evidence="1" type="ORF">PODLI_1B021787</name>
</gene>
<evidence type="ECO:0000313" key="2">
    <source>
        <dbReference type="Proteomes" id="UP001178461"/>
    </source>
</evidence>
<accession>A0AA35LBX2</accession>
<organism evidence="1 2">
    <name type="scientific">Podarcis lilfordi</name>
    <name type="common">Lilford's wall lizard</name>
    <dbReference type="NCBI Taxonomy" id="74358"/>
    <lineage>
        <taxon>Eukaryota</taxon>
        <taxon>Metazoa</taxon>
        <taxon>Chordata</taxon>
        <taxon>Craniata</taxon>
        <taxon>Vertebrata</taxon>
        <taxon>Euteleostomi</taxon>
        <taxon>Lepidosauria</taxon>
        <taxon>Squamata</taxon>
        <taxon>Bifurcata</taxon>
        <taxon>Unidentata</taxon>
        <taxon>Episquamata</taxon>
        <taxon>Laterata</taxon>
        <taxon>Lacertibaenia</taxon>
        <taxon>Lacertidae</taxon>
        <taxon>Podarcis</taxon>
    </lineage>
</organism>
<dbReference type="EMBL" id="OX395139">
    <property type="protein sequence ID" value="CAI5792809.1"/>
    <property type="molecule type" value="Genomic_DNA"/>
</dbReference>
<dbReference type="Proteomes" id="UP001178461">
    <property type="component" value="Chromosome 14"/>
</dbReference>
<sequence>MQEGFYMGAWNLHLGSEKFPLLLGQMRNESGSLGQGCLSGWIALEETFYILFQSLERKKEGGGTKQNRKSCSSLRQTYVKYQFQFVSIHPDYHTFSDRMLVNSQNYNLK</sequence>
<evidence type="ECO:0000313" key="1">
    <source>
        <dbReference type="EMBL" id="CAI5792809.1"/>
    </source>
</evidence>
<dbReference type="AlphaFoldDB" id="A0AA35LBX2"/>
<keyword evidence="2" id="KW-1185">Reference proteome</keyword>
<protein>
    <submittedName>
        <fullName evidence="1">Uncharacterized protein</fullName>
    </submittedName>
</protein>
<proteinExistence type="predicted"/>
<reference evidence="1" key="1">
    <citation type="submission" date="2022-12" db="EMBL/GenBank/DDBJ databases">
        <authorList>
            <person name="Alioto T."/>
            <person name="Alioto T."/>
            <person name="Gomez Garrido J."/>
        </authorList>
    </citation>
    <scope>NUCLEOTIDE SEQUENCE</scope>
</reference>